<evidence type="ECO:0000313" key="3">
    <source>
        <dbReference type="Proteomes" id="UP001054837"/>
    </source>
</evidence>
<sequence>MICKSNEGEEGLPLIHEHSKTPLRKIEAASHQRGMGTTEAASTATHRCRKEKGLKMVRNSQMALFAFLKRGWRCKKKKNADVYCIEPIRDGGGVGPNVGAERELIH</sequence>
<organism evidence="2 3">
    <name type="scientific">Caerostris darwini</name>
    <dbReference type="NCBI Taxonomy" id="1538125"/>
    <lineage>
        <taxon>Eukaryota</taxon>
        <taxon>Metazoa</taxon>
        <taxon>Ecdysozoa</taxon>
        <taxon>Arthropoda</taxon>
        <taxon>Chelicerata</taxon>
        <taxon>Arachnida</taxon>
        <taxon>Araneae</taxon>
        <taxon>Araneomorphae</taxon>
        <taxon>Entelegynae</taxon>
        <taxon>Araneoidea</taxon>
        <taxon>Araneidae</taxon>
        <taxon>Caerostris</taxon>
    </lineage>
</organism>
<gene>
    <name evidence="2" type="ORF">CDAR_474341</name>
</gene>
<feature type="region of interest" description="Disordered" evidence="1">
    <location>
        <begin position="28"/>
        <end position="47"/>
    </location>
</feature>
<accession>A0AAV4M3Z0</accession>
<dbReference type="AlphaFoldDB" id="A0AAV4M3Z0"/>
<name>A0AAV4M3Z0_9ARAC</name>
<reference evidence="2 3" key="1">
    <citation type="submission" date="2021-06" db="EMBL/GenBank/DDBJ databases">
        <title>Caerostris darwini draft genome.</title>
        <authorList>
            <person name="Kono N."/>
            <person name="Arakawa K."/>
        </authorList>
    </citation>
    <scope>NUCLEOTIDE SEQUENCE [LARGE SCALE GENOMIC DNA]</scope>
</reference>
<protein>
    <submittedName>
        <fullName evidence="2">Uncharacterized protein</fullName>
    </submittedName>
</protein>
<dbReference type="EMBL" id="BPLQ01000068">
    <property type="protein sequence ID" value="GIX67177.1"/>
    <property type="molecule type" value="Genomic_DNA"/>
</dbReference>
<proteinExistence type="predicted"/>
<comment type="caution">
    <text evidence="2">The sequence shown here is derived from an EMBL/GenBank/DDBJ whole genome shotgun (WGS) entry which is preliminary data.</text>
</comment>
<evidence type="ECO:0000313" key="2">
    <source>
        <dbReference type="EMBL" id="GIX67177.1"/>
    </source>
</evidence>
<keyword evidence="3" id="KW-1185">Reference proteome</keyword>
<feature type="region of interest" description="Disordered" evidence="1">
    <location>
        <begin position="1"/>
        <end position="21"/>
    </location>
</feature>
<dbReference type="Proteomes" id="UP001054837">
    <property type="component" value="Unassembled WGS sequence"/>
</dbReference>
<evidence type="ECO:0000256" key="1">
    <source>
        <dbReference type="SAM" id="MobiDB-lite"/>
    </source>
</evidence>